<dbReference type="STRING" id="59895.A0A103Y3H2"/>
<dbReference type="OMA" id="DGDCHHH"/>
<keyword evidence="3" id="KW-1185">Reference proteome</keyword>
<evidence type="ECO:0000313" key="3">
    <source>
        <dbReference type="Proteomes" id="UP000243975"/>
    </source>
</evidence>
<organism evidence="2 3">
    <name type="scientific">Cynara cardunculus var. scolymus</name>
    <name type="common">Globe artichoke</name>
    <name type="synonym">Cynara scolymus</name>
    <dbReference type="NCBI Taxonomy" id="59895"/>
    <lineage>
        <taxon>Eukaryota</taxon>
        <taxon>Viridiplantae</taxon>
        <taxon>Streptophyta</taxon>
        <taxon>Embryophyta</taxon>
        <taxon>Tracheophyta</taxon>
        <taxon>Spermatophyta</taxon>
        <taxon>Magnoliopsida</taxon>
        <taxon>eudicotyledons</taxon>
        <taxon>Gunneridae</taxon>
        <taxon>Pentapetalae</taxon>
        <taxon>asterids</taxon>
        <taxon>campanulids</taxon>
        <taxon>Asterales</taxon>
        <taxon>Asteraceae</taxon>
        <taxon>Carduoideae</taxon>
        <taxon>Cardueae</taxon>
        <taxon>Carduinae</taxon>
        <taxon>Cynara</taxon>
    </lineage>
</organism>
<keyword evidence="1" id="KW-0812">Transmembrane</keyword>
<dbReference type="AlphaFoldDB" id="A0A103Y3H2"/>
<name>A0A103Y3H2_CYNCS</name>
<accession>A0A103Y3H2</accession>
<dbReference type="PANTHER" id="PTHR33597:SF11">
    <property type="entry name" value="OS07G0620600 PROTEIN"/>
    <property type="match status" value="1"/>
</dbReference>
<reference evidence="2 3" key="1">
    <citation type="journal article" date="2016" name="Sci. Rep.">
        <title>The genome sequence of the outbreeding globe artichoke constructed de novo incorporating a phase-aware low-pass sequencing strategy of F1 progeny.</title>
        <authorList>
            <person name="Scaglione D."/>
            <person name="Reyes-Chin-Wo S."/>
            <person name="Acquadro A."/>
            <person name="Froenicke L."/>
            <person name="Portis E."/>
            <person name="Beitel C."/>
            <person name="Tirone M."/>
            <person name="Mauro R."/>
            <person name="Lo Monaco A."/>
            <person name="Mauromicale G."/>
            <person name="Faccioli P."/>
            <person name="Cattivelli L."/>
            <person name="Rieseberg L."/>
            <person name="Michelmore R."/>
            <person name="Lanteri S."/>
        </authorList>
    </citation>
    <scope>NUCLEOTIDE SEQUENCE [LARGE SCALE GENOMIC DNA]</scope>
    <source>
        <strain evidence="2">2C</strain>
    </source>
</reference>
<feature type="non-terminal residue" evidence="2">
    <location>
        <position position="245"/>
    </location>
</feature>
<feature type="transmembrane region" description="Helical" evidence="1">
    <location>
        <begin position="68"/>
        <end position="89"/>
    </location>
</feature>
<evidence type="ECO:0000313" key="2">
    <source>
        <dbReference type="EMBL" id="KVI01841.1"/>
    </source>
</evidence>
<keyword evidence="1" id="KW-0472">Membrane</keyword>
<comment type="caution">
    <text evidence="2">The sequence shown here is derived from an EMBL/GenBank/DDBJ whole genome shotgun (WGS) entry which is preliminary data.</text>
</comment>
<sequence length="245" mass="27504">FDTQNSYGNHEVSPVDDSFLPYANHSCCSGGWKPHRFQIRQIKGRPTFGLNPDSVLVIKLPDSRILGIISKSLFLAIFILALPSIGSFVRDASLTNTLAQEHSANPHDFLPIVFKDLVVEGVLKDGRKGLLLSSKIGDLFDSFWFLNEKGIDLVIDSDLDRQMVIPDEIFDFVFASSLENTKFINRVVKLDGIVVMPLGKFYDRSYGFLKQSNYKIVYLRQFDSITVIAMRKIDGEGDEESVFGG</sequence>
<dbReference type="Proteomes" id="UP000243975">
    <property type="component" value="Unassembled WGS sequence"/>
</dbReference>
<protein>
    <submittedName>
        <fullName evidence="2">Uncharacterized protein</fullName>
    </submittedName>
</protein>
<keyword evidence="1" id="KW-1133">Transmembrane helix</keyword>
<gene>
    <name evidence="2" type="ORF">Ccrd_019879</name>
</gene>
<dbReference type="PANTHER" id="PTHR33597">
    <property type="entry name" value="OS02G0760400 PROTEIN"/>
    <property type="match status" value="1"/>
</dbReference>
<dbReference type="EMBL" id="LEKV01002680">
    <property type="protein sequence ID" value="KVI01841.1"/>
    <property type="molecule type" value="Genomic_DNA"/>
</dbReference>
<dbReference type="Gramene" id="KVI01841">
    <property type="protein sequence ID" value="KVI01841"/>
    <property type="gene ID" value="Ccrd_019879"/>
</dbReference>
<proteinExistence type="predicted"/>
<evidence type="ECO:0000256" key="1">
    <source>
        <dbReference type="SAM" id="Phobius"/>
    </source>
</evidence>